<dbReference type="GO" id="GO:0003700">
    <property type="term" value="F:DNA-binding transcription factor activity"/>
    <property type="evidence" value="ECO:0007669"/>
    <property type="project" value="InterPro"/>
</dbReference>
<evidence type="ECO:0000313" key="3">
    <source>
        <dbReference type="Proteomes" id="UP001139028"/>
    </source>
</evidence>
<feature type="domain" description="HTH marR-type" evidence="1">
    <location>
        <begin position="31"/>
        <end position="147"/>
    </location>
</feature>
<dbReference type="Pfam" id="PF12802">
    <property type="entry name" value="MarR_2"/>
    <property type="match status" value="1"/>
</dbReference>
<dbReference type="InterPro" id="IPR000835">
    <property type="entry name" value="HTH_MarR-typ"/>
</dbReference>
<keyword evidence="3" id="KW-1185">Reference proteome</keyword>
<accession>A0A9X2J4W1</accession>
<dbReference type="SMART" id="SM00347">
    <property type="entry name" value="HTH_MARR"/>
    <property type="match status" value="1"/>
</dbReference>
<dbReference type="InterPro" id="IPR039422">
    <property type="entry name" value="MarR/SlyA-like"/>
</dbReference>
<reference evidence="2" key="1">
    <citation type="journal article" date="2022" name="Arch. Microbiol.">
        <title>Microbulbifer okhotskensis sp. nov., isolated from a deep bottom sediment of the Okhotsk Sea.</title>
        <authorList>
            <person name="Romanenko L."/>
            <person name="Kurilenko V."/>
            <person name="Otstavnykh N."/>
            <person name="Velansky P."/>
            <person name="Isaeva M."/>
            <person name="Mikhailov V."/>
        </authorList>
    </citation>
    <scope>NUCLEOTIDE SEQUENCE</scope>
    <source>
        <strain evidence="2">OS29</strain>
    </source>
</reference>
<dbReference type="EMBL" id="JALBWM010000031">
    <property type="protein sequence ID" value="MCO1334543.1"/>
    <property type="molecule type" value="Genomic_DNA"/>
</dbReference>
<evidence type="ECO:0000259" key="1">
    <source>
        <dbReference type="PROSITE" id="PS50995"/>
    </source>
</evidence>
<dbReference type="Gene3D" id="1.10.10.10">
    <property type="entry name" value="Winged helix-like DNA-binding domain superfamily/Winged helix DNA-binding domain"/>
    <property type="match status" value="1"/>
</dbReference>
<dbReference type="InterPro" id="IPR036390">
    <property type="entry name" value="WH_DNA-bd_sf"/>
</dbReference>
<protein>
    <submittedName>
        <fullName evidence="2">MarR family transcriptional regulator</fullName>
    </submittedName>
</protein>
<comment type="caution">
    <text evidence="2">The sequence shown here is derived from an EMBL/GenBank/DDBJ whole genome shotgun (WGS) entry which is preliminary data.</text>
</comment>
<dbReference type="InterPro" id="IPR036388">
    <property type="entry name" value="WH-like_DNA-bd_sf"/>
</dbReference>
<proteinExistence type="predicted"/>
<organism evidence="2 3">
    <name type="scientific">Microbulbifer okhotskensis</name>
    <dbReference type="NCBI Taxonomy" id="2926617"/>
    <lineage>
        <taxon>Bacteria</taxon>
        <taxon>Pseudomonadati</taxon>
        <taxon>Pseudomonadota</taxon>
        <taxon>Gammaproteobacteria</taxon>
        <taxon>Cellvibrionales</taxon>
        <taxon>Microbulbiferaceae</taxon>
        <taxon>Microbulbifer</taxon>
    </lineage>
</organism>
<evidence type="ECO:0000313" key="2">
    <source>
        <dbReference type="EMBL" id="MCO1334543.1"/>
    </source>
</evidence>
<dbReference type="PANTHER" id="PTHR33164">
    <property type="entry name" value="TRANSCRIPTIONAL REGULATOR, MARR FAMILY"/>
    <property type="match status" value="1"/>
</dbReference>
<dbReference type="PANTHER" id="PTHR33164:SF43">
    <property type="entry name" value="HTH-TYPE TRANSCRIPTIONAL REPRESSOR YETL"/>
    <property type="match status" value="1"/>
</dbReference>
<name>A0A9X2J4W1_9GAMM</name>
<dbReference type="AlphaFoldDB" id="A0A9X2J4W1"/>
<gene>
    <name evidence="2" type="ORF">MO867_09350</name>
</gene>
<dbReference type="RefSeq" id="WP_252466110.1">
    <property type="nucleotide sequence ID" value="NZ_JALBWM010000031.1"/>
</dbReference>
<dbReference type="SUPFAM" id="SSF46785">
    <property type="entry name" value="Winged helix' DNA-binding domain"/>
    <property type="match status" value="1"/>
</dbReference>
<dbReference type="PROSITE" id="PS50995">
    <property type="entry name" value="HTH_MARR_2"/>
    <property type="match status" value="1"/>
</dbReference>
<dbReference type="GO" id="GO:0006950">
    <property type="term" value="P:response to stress"/>
    <property type="evidence" value="ECO:0007669"/>
    <property type="project" value="TreeGrafter"/>
</dbReference>
<sequence>MFFLKELPSQQMVEGYAKRFSVKDPTAVQGALTMMRDTSLLLRELEGYFSKHGTSQLRFLVMIVIDREPQRDSLLASEIAERIDVSRPVMTRTLKSMVEDELIAMETNSSDGRAKCVALTKSGENFLQEILPGYFKAISNFMKELNK</sequence>
<dbReference type="Proteomes" id="UP001139028">
    <property type="component" value="Unassembled WGS sequence"/>
</dbReference>